<keyword evidence="2" id="KW-0472">Membrane</keyword>
<reference evidence="3 4" key="1">
    <citation type="submission" date="2018-10" db="EMBL/GenBank/DDBJ databases">
        <title>Sequencing the genomes of 1000 actinobacteria strains.</title>
        <authorList>
            <person name="Klenk H.-P."/>
        </authorList>
    </citation>
    <scope>NUCLEOTIDE SEQUENCE [LARGE SCALE GENOMIC DNA]</scope>
    <source>
        <strain evidence="3 4">DSM 43800</strain>
    </source>
</reference>
<feature type="transmembrane region" description="Helical" evidence="2">
    <location>
        <begin position="175"/>
        <end position="193"/>
    </location>
</feature>
<feature type="transmembrane region" description="Helical" evidence="2">
    <location>
        <begin position="407"/>
        <end position="426"/>
    </location>
</feature>
<comment type="caution">
    <text evidence="3">The sequence shown here is derived from an EMBL/GenBank/DDBJ whole genome shotgun (WGS) entry which is preliminary data.</text>
</comment>
<protein>
    <recommendedName>
        <fullName evidence="5">4-amino-4-deoxy-L-arabinose transferase-like glycosyltransferase</fullName>
    </recommendedName>
</protein>
<feature type="region of interest" description="Disordered" evidence="1">
    <location>
        <begin position="437"/>
        <end position="465"/>
    </location>
</feature>
<accession>A0A495VRD0</accession>
<dbReference type="Proteomes" id="UP000282084">
    <property type="component" value="Unassembled WGS sequence"/>
</dbReference>
<feature type="transmembrane region" description="Helical" evidence="2">
    <location>
        <begin position="261"/>
        <end position="282"/>
    </location>
</feature>
<gene>
    <name evidence="3" type="ORF">C8E97_0401</name>
</gene>
<feature type="transmembrane region" description="Helical" evidence="2">
    <location>
        <begin position="337"/>
        <end position="357"/>
    </location>
</feature>
<dbReference type="AlphaFoldDB" id="A0A495VRD0"/>
<proteinExistence type="predicted"/>
<evidence type="ECO:0000313" key="3">
    <source>
        <dbReference type="EMBL" id="RKT51911.1"/>
    </source>
</evidence>
<organism evidence="3 4">
    <name type="scientific">Saccharothrix australiensis</name>
    <dbReference type="NCBI Taxonomy" id="2072"/>
    <lineage>
        <taxon>Bacteria</taxon>
        <taxon>Bacillati</taxon>
        <taxon>Actinomycetota</taxon>
        <taxon>Actinomycetes</taxon>
        <taxon>Pseudonocardiales</taxon>
        <taxon>Pseudonocardiaceae</taxon>
        <taxon>Saccharothrix</taxon>
    </lineage>
</organism>
<name>A0A495VRD0_9PSEU</name>
<sequence length="619" mass="68138">MLITETAAAGAVAPPRRGPGALARWLPRRFSREAILVVLSGFVLSALFNWPVVRNPKSVVVGDLGDPLLQTWELAWHRRFLTHGGDLWTTNMFFPSEDNFAFSDSLLGYFPLALFGDGQYAAVLRYNVAFVTACALAFIGAYFLVRQLGGNWQAAALAGAVFAWAPWRLTHGSHLNILSTGGIALALFALARGHAYTLRSGARPAAARPGWIVVGWLVAAWQITIGFATGIPFFYLMAGIGVVALVVVLRRRAEFGNRVLVANVVGGAVFLVVTLLMAIPYLQVVERYGFTRAWKEIVELSPPPAGLVTVSDMSWLWRGSVFDHDANVPMPAPWEKMLFPGLPVLVLAVVGLFVSAWSKRVRVWLAATAVVVAVFALGAGFFEGAFTYRLLWEFLPGWNSMRTPGRLIMWTVLLLALLAAGALTRLGQLLADRLERGEPKRGEPERGEPENSEPERRGSDHRRPERRRLKRRRLVSLLLVVPAVVALLEGLPVRPHPQVPGIPPGLRTVFEQTREPMVIVPMGEGNEFHYLLWSTEGWPTMVNGNSGNFPVPYVELFEVTREFPDSHSIDVLDKHGVRAVAVMKATVPGTPWADILTRPTAGYPVTRTETADVVLFTIK</sequence>
<evidence type="ECO:0000256" key="1">
    <source>
        <dbReference type="SAM" id="MobiDB-lite"/>
    </source>
</evidence>
<keyword evidence="4" id="KW-1185">Reference proteome</keyword>
<dbReference type="EMBL" id="RBXO01000001">
    <property type="protein sequence ID" value="RKT51911.1"/>
    <property type="molecule type" value="Genomic_DNA"/>
</dbReference>
<evidence type="ECO:0000256" key="2">
    <source>
        <dbReference type="SAM" id="Phobius"/>
    </source>
</evidence>
<feature type="compositionally biased region" description="Basic and acidic residues" evidence="1">
    <location>
        <begin position="437"/>
        <end position="463"/>
    </location>
</feature>
<feature type="transmembrane region" description="Helical" evidence="2">
    <location>
        <begin position="364"/>
        <end position="387"/>
    </location>
</feature>
<keyword evidence="2" id="KW-0812">Transmembrane</keyword>
<feature type="transmembrane region" description="Helical" evidence="2">
    <location>
        <begin position="474"/>
        <end position="493"/>
    </location>
</feature>
<feature type="transmembrane region" description="Helical" evidence="2">
    <location>
        <begin position="152"/>
        <end position="169"/>
    </location>
</feature>
<feature type="transmembrane region" description="Helical" evidence="2">
    <location>
        <begin position="205"/>
        <end position="225"/>
    </location>
</feature>
<feature type="transmembrane region" description="Helical" evidence="2">
    <location>
        <begin position="231"/>
        <end position="249"/>
    </location>
</feature>
<feature type="transmembrane region" description="Helical" evidence="2">
    <location>
        <begin position="34"/>
        <end position="53"/>
    </location>
</feature>
<evidence type="ECO:0000313" key="4">
    <source>
        <dbReference type="Proteomes" id="UP000282084"/>
    </source>
</evidence>
<keyword evidence="2" id="KW-1133">Transmembrane helix</keyword>
<evidence type="ECO:0008006" key="5">
    <source>
        <dbReference type="Google" id="ProtNLM"/>
    </source>
</evidence>
<feature type="transmembrane region" description="Helical" evidence="2">
    <location>
        <begin position="124"/>
        <end position="145"/>
    </location>
</feature>